<organism evidence="2 3">
    <name type="scientific">Solanum tuberosum</name>
    <name type="common">Potato</name>
    <dbReference type="NCBI Taxonomy" id="4113"/>
    <lineage>
        <taxon>Eukaryota</taxon>
        <taxon>Viridiplantae</taxon>
        <taxon>Streptophyta</taxon>
        <taxon>Embryophyta</taxon>
        <taxon>Tracheophyta</taxon>
        <taxon>Spermatophyta</taxon>
        <taxon>Magnoliopsida</taxon>
        <taxon>eudicotyledons</taxon>
        <taxon>Gunneridae</taxon>
        <taxon>Pentapetalae</taxon>
        <taxon>asterids</taxon>
        <taxon>lamiids</taxon>
        <taxon>Solanales</taxon>
        <taxon>Solanaceae</taxon>
        <taxon>Solanoideae</taxon>
        <taxon>Solaneae</taxon>
        <taxon>Solanum</taxon>
    </lineage>
</organism>
<dbReference type="AlphaFoldDB" id="M1DEJ4"/>
<evidence type="ECO:0000256" key="1">
    <source>
        <dbReference type="SAM" id="MobiDB-lite"/>
    </source>
</evidence>
<sequence>MNTLVELELAFEASIVSMRFFDIGKDQIGGEIEQSAYRQAVPQSCTMSPNDPNTTVLKNRARRRSKPTTGRISELIGDLD</sequence>
<dbReference type="Proteomes" id="UP000011115">
    <property type="component" value="Unassembled WGS sequence"/>
</dbReference>
<protein>
    <submittedName>
        <fullName evidence="2">Uncharacterized protein</fullName>
    </submittedName>
</protein>
<proteinExistence type="predicted"/>
<evidence type="ECO:0000313" key="2">
    <source>
        <dbReference type="EnsemblPlants" id="PGSC0003DMT400087780"/>
    </source>
</evidence>
<dbReference type="HOGENOM" id="CLU_133510_2_0_1"/>
<reference evidence="3" key="1">
    <citation type="journal article" date="2011" name="Nature">
        <title>Genome sequence and analysis of the tuber crop potato.</title>
        <authorList>
            <consortium name="The Potato Genome Sequencing Consortium"/>
        </authorList>
    </citation>
    <scope>NUCLEOTIDE SEQUENCE [LARGE SCALE GENOMIC DNA]</scope>
    <source>
        <strain evidence="3">cv. DM1-3 516 R44</strain>
    </source>
</reference>
<evidence type="ECO:0000313" key="3">
    <source>
        <dbReference type="Proteomes" id="UP000011115"/>
    </source>
</evidence>
<keyword evidence="3" id="KW-1185">Reference proteome</keyword>
<dbReference type="InParanoid" id="M1DEJ4"/>
<dbReference type="EnsemblPlants" id="PGSC0003DMT400087780">
    <property type="protein sequence ID" value="PGSC0003DMT400087780"/>
    <property type="gene ID" value="PGSC0003DMG400037351"/>
</dbReference>
<feature type="region of interest" description="Disordered" evidence="1">
    <location>
        <begin position="41"/>
        <end position="80"/>
    </location>
</feature>
<feature type="compositionally biased region" description="Polar residues" evidence="1">
    <location>
        <begin position="41"/>
        <end position="57"/>
    </location>
</feature>
<accession>M1DEJ4</accession>
<reference evidence="2" key="2">
    <citation type="submission" date="2015-06" db="UniProtKB">
        <authorList>
            <consortium name="EnsemblPlants"/>
        </authorList>
    </citation>
    <scope>IDENTIFICATION</scope>
    <source>
        <strain evidence="2">DM1-3 516 R44</strain>
    </source>
</reference>
<name>M1DEJ4_SOLTU</name>
<dbReference type="Gramene" id="PGSC0003DMT400087780">
    <property type="protein sequence ID" value="PGSC0003DMT400087780"/>
    <property type="gene ID" value="PGSC0003DMG400037351"/>
</dbReference>
<dbReference type="PaxDb" id="4113-PGSC0003DMT400087780"/>